<dbReference type="Gene3D" id="3.30.40.10">
    <property type="entry name" value="Zinc/RING finger domain, C3HC4 (zinc finger)"/>
    <property type="match status" value="1"/>
</dbReference>
<dbReference type="SMART" id="SM00249">
    <property type="entry name" value="PHD"/>
    <property type="match status" value="1"/>
</dbReference>
<feature type="compositionally biased region" description="Polar residues" evidence="4">
    <location>
        <begin position="667"/>
        <end position="678"/>
    </location>
</feature>
<feature type="compositionally biased region" description="Basic residues" evidence="4">
    <location>
        <begin position="590"/>
        <end position="600"/>
    </location>
</feature>
<feature type="region of interest" description="Disordered" evidence="4">
    <location>
        <begin position="322"/>
        <end position="377"/>
    </location>
</feature>
<keyword evidence="3" id="KW-0862">Zinc</keyword>
<proteinExistence type="predicted"/>
<reference evidence="6 7" key="1">
    <citation type="submission" date="2020-06" db="EMBL/GenBank/DDBJ databases">
        <authorList>
            <person name="Li R."/>
            <person name="Bekaert M."/>
        </authorList>
    </citation>
    <scope>NUCLEOTIDE SEQUENCE [LARGE SCALE GENOMIC DNA]</scope>
    <source>
        <strain evidence="7">wild</strain>
    </source>
</reference>
<feature type="region of interest" description="Disordered" evidence="4">
    <location>
        <begin position="525"/>
        <end position="546"/>
    </location>
</feature>
<feature type="compositionally biased region" description="Polar residues" evidence="4">
    <location>
        <begin position="333"/>
        <end position="344"/>
    </location>
</feature>
<dbReference type="InterPro" id="IPR011011">
    <property type="entry name" value="Znf_FYVE_PHD"/>
</dbReference>
<name>A0A6J7ZVJ6_MYTCO</name>
<feature type="region of interest" description="Disordered" evidence="4">
    <location>
        <begin position="413"/>
        <end position="441"/>
    </location>
</feature>
<feature type="compositionally biased region" description="Low complexity" evidence="4">
    <location>
        <begin position="347"/>
        <end position="361"/>
    </location>
</feature>
<feature type="region of interest" description="Disordered" evidence="4">
    <location>
        <begin position="575"/>
        <end position="713"/>
    </location>
</feature>
<keyword evidence="2" id="KW-0863">Zinc-finger</keyword>
<dbReference type="Proteomes" id="UP000507470">
    <property type="component" value="Unassembled WGS sequence"/>
</dbReference>
<dbReference type="OrthoDB" id="6132035at2759"/>
<evidence type="ECO:0000313" key="7">
    <source>
        <dbReference type="Proteomes" id="UP000507470"/>
    </source>
</evidence>
<feature type="domain" description="Zinc finger PHD-type" evidence="5">
    <location>
        <begin position="218"/>
        <end position="266"/>
    </location>
</feature>
<evidence type="ECO:0000256" key="1">
    <source>
        <dbReference type="ARBA" id="ARBA00022723"/>
    </source>
</evidence>
<dbReference type="EMBL" id="CACVKT020000126">
    <property type="protein sequence ID" value="CAC5356195.1"/>
    <property type="molecule type" value="Genomic_DNA"/>
</dbReference>
<sequence length="732" mass="82183">MAASNVPTRRITRMNSGNNLQITNPIYKDYILDKNKAIHRKNDACSKSHIESTMKPGNNLVLEFSTAAYELARLSLSKIIDNSTQYFGLIRHSEENLGANVDSCIKVFNRKNDNTQGKTLKFVINLYHTSSRMVINGSRVDLYLAEIHDKLCDELAINGHMLSVLNGNIASTISTSNSVGTDQNLPAATKTCRDNIADLAIEFRDDESKDSEHDPVDICPICNTTSLLDTIECTECSLWIHYHCAGLSQSAVDALNTLAFVCSLCTDNMLYHADSSAYNRSQTLQMVTCSSLSDDDNNPEASPPIYELSDTEETIVKEISIPHATHDQIKSPKVNSILNSSTKGNETRPQTPPTSEQTSTENLQKKAKRQPSKAAKSKIINTEDKAYIIKLENEINKLKSTIELQNSLRNLQEHQQASSFSANNIQQSSQPNPQTSNFGSSNIDEQRIRMLEFQMMQNMSMNNMLANQQMQMMMQQQQMMQQSFLHSTAGFSTYPHMAIPRHIPPPPGYVPNVIPNSAPNGIYAPPGVSYHHPQYHRQFQPPPYPQFNAAQNLQHQNVNQSYNSQHIQRDLRVNLPQPKPSVSQTDRCHRPQQRKNHKKSQIPPRLHNNNMRQISEEVLTKHKHQQNENMTNVRQAQSKEGSPLFNSPGDIPCDNSADSSPHDGQHPMQTISSSNYSPHSDMATDVTSRDCLPTTKVDDPEPEISHNSFLGLSQNNIPPDLGLNKIRQNHQF</sequence>
<evidence type="ECO:0000256" key="4">
    <source>
        <dbReference type="SAM" id="MobiDB-lite"/>
    </source>
</evidence>
<dbReference type="SUPFAM" id="SSF57903">
    <property type="entry name" value="FYVE/PHD zinc finger"/>
    <property type="match status" value="1"/>
</dbReference>
<dbReference type="GO" id="GO:0008270">
    <property type="term" value="F:zinc ion binding"/>
    <property type="evidence" value="ECO:0007669"/>
    <property type="project" value="UniProtKB-KW"/>
</dbReference>
<gene>
    <name evidence="6" type="ORF">MCOR_492</name>
</gene>
<feature type="compositionally biased region" description="Polar residues" evidence="4">
    <location>
        <begin position="627"/>
        <end position="640"/>
    </location>
</feature>
<dbReference type="InterPro" id="IPR013083">
    <property type="entry name" value="Znf_RING/FYVE/PHD"/>
</dbReference>
<feature type="compositionally biased region" description="Low complexity" evidence="4">
    <location>
        <begin position="421"/>
        <end position="437"/>
    </location>
</feature>
<accession>A0A6J7ZVJ6</accession>
<dbReference type="AlphaFoldDB" id="A0A6J7ZVJ6"/>
<keyword evidence="7" id="KW-1185">Reference proteome</keyword>
<organism evidence="6 7">
    <name type="scientific">Mytilus coruscus</name>
    <name type="common">Sea mussel</name>
    <dbReference type="NCBI Taxonomy" id="42192"/>
    <lineage>
        <taxon>Eukaryota</taxon>
        <taxon>Metazoa</taxon>
        <taxon>Spiralia</taxon>
        <taxon>Lophotrochozoa</taxon>
        <taxon>Mollusca</taxon>
        <taxon>Bivalvia</taxon>
        <taxon>Autobranchia</taxon>
        <taxon>Pteriomorphia</taxon>
        <taxon>Mytilida</taxon>
        <taxon>Mytiloidea</taxon>
        <taxon>Mytilidae</taxon>
        <taxon>Mytilinae</taxon>
        <taxon>Mytilus</taxon>
    </lineage>
</organism>
<evidence type="ECO:0000259" key="5">
    <source>
        <dbReference type="SMART" id="SM00249"/>
    </source>
</evidence>
<dbReference type="InterPro" id="IPR001965">
    <property type="entry name" value="Znf_PHD"/>
</dbReference>
<keyword evidence="1" id="KW-0479">Metal-binding</keyword>
<protein>
    <recommendedName>
        <fullName evidence="5">Zinc finger PHD-type domain-containing protein</fullName>
    </recommendedName>
</protein>
<evidence type="ECO:0000256" key="3">
    <source>
        <dbReference type="ARBA" id="ARBA00022833"/>
    </source>
</evidence>
<evidence type="ECO:0000256" key="2">
    <source>
        <dbReference type="ARBA" id="ARBA00022771"/>
    </source>
</evidence>
<dbReference type="CDD" id="cd15517">
    <property type="entry name" value="PHD_TCF19_like"/>
    <property type="match status" value="1"/>
</dbReference>
<evidence type="ECO:0000313" key="6">
    <source>
        <dbReference type="EMBL" id="CAC5356195.1"/>
    </source>
</evidence>